<evidence type="ECO:0000256" key="8">
    <source>
        <dbReference type="ARBA" id="ARBA00023012"/>
    </source>
</evidence>
<evidence type="ECO:0000256" key="2">
    <source>
        <dbReference type="ARBA" id="ARBA00012438"/>
    </source>
</evidence>
<proteinExistence type="predicted"/>
<evidence type="ECO:0000256" key="5">
    <source>
        <dbReference type="ARBA" id="ARBA00022741"/>
    </source>
</evidence>
<evidence type="ECO:0000256" key="3">
    <source>
        <dbReference type="ARBA" id="ARBA00022553"/>
    </source>
</evidence>
<dbReference type="GO" id="GO:0005524">
    <property type="term" value="F:ATP binding"/>
    <property type="evidence" value="ECO:0007669"/>
    <property type="project" value="UniProtKB-KW"/>
</dbReference>
<feature type="transmembrane region" description="Helical" evidence="9">
    <location>
        <begin position="113"/>
        <end position="133"/>
    </location>
</feature>
<dbReference type="GO" id="GO:0000155">
    <property type="term" value="F:phosphorelay sensor kinase activity"/>
    <property type="evidence" value="ECO:0007669"/>
    <property type="project" value="InterPro"/>
</dbReference>
<feature type="domain" description="Histidine kinase/HSP90-like ATPase" evidence="10">
    <location>
        <begin position="301"/>
        <end position="387"/>
    </location>
</feature>
<feature type="domain" description="Signal transduction histidine kinase subgroup 3 dimerisation and phosphoacceptor" evidence="11">
    <location>
        <begin position="191"/>
        <end position="255"/>
    </location>
</feature>
<evidence type="ECO:0000256" key="1">
    <source>
        <dbReference type="ARBA" id="ARBA00000085"/>
    </source>
</evidence>
<keyword evidence="4" id="KW-0808">Transferase</keyword>
<keyword evidence="6 12" id="KW-0418">Kinase</keyword>
<dbReference type="AlphaFoldDB" id="A0A8J4DQX8"/>
<dbReference type="CDD" id="cd16917">
    <property type="entry name" value="HATPase_UhpB-NarQ-NarX-like"/>
    <property type="match status" value="1"/>
</dbReference>
<dbReference type="RefSeq" id="WP_203899323.1">
    <property type="nucleotide sequence ID" value="NZ_BOPF01000008.1"/>
</dbReference>
<accession>A0A8J4DQX8</accession>
<keyword evidence="7" id="KW-0067">ATP-binding</keyword>
<evidence type="ECO:0000256" key="4">
    <source>
        <dbReference type="ARBA" id="ARBA00022679"/>
    </source>
</evidence>
<dbReference type="Pfam" id="PF07730">
    <property type="entry name" value="HisKA_3"/>
    <property type="match status" value="1"/>
</dbReference>
<organism evidence="12 13">
    <name type="scientific">Virgisporangium aliadipatigenens</name>
    <dbReference type="NCBI Taxonomy" id="741659"/>
    <lineage>
        <taxon>Bacteria</taxon>
        <taxon>Bacillati</taxon>
        <taxon>Actinomycetota</taxon>
        <taxon>Actinomycetes</taxon>
        <taxon>Micromonosporales</taxon>
        <taxon>Micromonosporaceae</taxon>
        <taxon>Virgisporangium</taxon>
    </lineage>
</organism>
<keyword evidence="5" id="KW-0547">Nucleotide-binding</keyword>
<dbReference type="EMBL" id="BOPF01000008">
    <property type="protein sequence ID" value="GIJ45777.1"/>
    <property type="molecule type" value="Genomic_DNA"/>
</dbReference>
<evidence type="ECO:0000313" key="13">
    <source>
        <dbReference type="Proteomes" id="UP000619260"/>
    </source>
</evidence>
<name>A0A8J4DQX8_9ACTN</name>
<dbReference type="PANTHER" id="PTHR24421">
    <property type="entry name" value="NITRATE/NITRITE SENSOR PROTEIN NARX-RELATED"/>
    <property type="match status" value="1"/>
</dbReference>
<dbReference type="GO" id="GO:0016020">
    <property type="term" value="C:membrane"/>
    <property type="evidence" value="ECO:0007669"/>
    <property type="project" value="InterPro"/>
</dbReference>
<dbReference type="Proteomes" id="UP000619260">
    <property type="component" value="Unassembled WGS sequence"/>
</dbReference>
<feature type="transmembrane region" description="Helical" evidence="9">
    <location>
        <begin position="139"/>
        <end position="159"/>
    </location>
</feature>
<dbReference type="InterPro" id="IPR003594">
    <property type="entry name" value="HATPase_dom"/>
</dbReference>
<feature type="transmembrane region" description="Helical" evidence="9">
    <location>
        <begin position="45"/>
        <end position="63"/>
    </location>
</feature>
<dbReference type="InterPro" id="IPR036890">
    <property type="entry name" value="HATPase_C_sf"/>
</dbReference>
<evidence type="ECO:0000256" key="7">
    <source>
        <dbReference type="ARBA" id="ARBA00022840"/>
    </source>
</evidence>
<comment type="caution">
    <text evidence="12">The sequence shown here is derived from an EMBL/GenBank/DDBJ whole genome shotgun (WGS) entry which is preliminary data.</text>
</comment>
<keyword evidence="9" id="KW-0812">Transmembrane</keyword>
<keyword evidence="9" id="KW-1133">Transmembrane helix</keyword>
<keyword evidence="9" id="KW-0472">Membrane</keyword>
<keyword evidence="8" id="KW-0902">Two-component regulatory system</keyword>
<feature type="transmembrane region" description="Helical" evidence="9">
    <location>
        <begin position="21"/>
        <end position="39"/>
    </location>
</feature>
<dbReference type="Gene3D" id="1.20.5.1930">
    <property type="match status" value="1"/>
</dbReference>
<dbReference type="InterPro" id="IPR011712">
    <property type="entry name" value="Sig_transdc_His_kin_sub3_dim/P"/>
</dbReference>
<evidence type="ECO:0000256" key="9">
    <source>
        <dbReference type="SAM" id="Phobius"/>
    </source>
</evidence>
<dbReference type="EC" id="2.7.13.3" evidence="2"/>
<evidence type="ECO:0000259" key="10">
    <source>
        <dbReference type="Pfam" id="PF02518"/>
    </source>
</evidence>
<dbReference type="Gene3D" id="3.30.565.10">
    <property type="entry name" value="Histidine kinase-like ATPase, C-terminal domain"/>
    <property type="match status" value="1"/>
</dbReference>
<keyword evidence="3" id="KW-0597">Phosphoprotein</keyword>
<dbReference type="GO" id="GO:0046983">
    <property type="term" value="F:protein dimerization activity"/>
    <property type="evidence" value="ECO:0007669"/>
    <property type="project" value="InterPro"/>
</dbReference>
<evidence type="ECO:0000259" key="11">
    <source>
        <dbReference type="Pfam" id="PF07730"/>
    </source>
</evidence>
<keyword evidence="13" id="KW-1185">Reference proteome</keyword>
<sequence>MTWTGAEPAEWRHPTGRRRDLLLALGYLVGGLVALRLHMFNDDRGGALAHVVPLAVGCAGLLLRRIAPIPAIAVGLGVLVADLNLGPSLGTILVFTQLLYDAALYGRPWLLTWILRVTIFATAAGLVAAVVVWRSTWGVSVVLQLALILVGPPVTAVPVRRYRSRAHLERERAEQVALLAELDRRHAVAAERTRMARELHDVIANHLSAIALHATAAQSLDLDRAKLTELLGVMRENSVQGLREMRQLVEFLRDPDGTPGEAAQRPRLSDVAALVRTAPGVRARLVETGELPELPVAVDLAAYRIVQESLTNAARHAPGGTVAVTLDPSPERLVVTVDSTAAAAPVNGAGGGGMGLVGMRERATLLGGEFAAGPHGDGWRVRAVLPTGKGVT</sequence>
<evidence type="ECO:0000256" key="6">
    <source>
        <dbReference type="ARBA" id="ARBA00022777"/>
    </source>
</evidence>
<reference evidence="12" key="1">
    <citation type="submission" date="2021-01" db="EMBL/GenBank/DDBJ databases">
        <title>Whole genome shotgun sequence of Virgisporangium aliadipatigenens NBRC 105644.</title>
        <authorList>
            <person name="Komaki H."/>
            <person name="Tamura T."/>
        </authorList>
    </citation>
    <scope>NUCLEOTIDE SEQUENCE</scope>
    <source>
        <strain evidence="12">NBRC 105644</strain>
    </source>
</reference>
<gene>
    <name evidence="12" type="ORF">Val02_26630</name>
</gene>
<dbReference type="InterPro" id="IPR050482">
    <property type="entry name" value="Sensor_HK_TwoCompSys"/>
</dbReference>
<evidence type="ECO:0000313" key="12">
    <source>
        <dbReference type="EMBL" id="GIJ45777.1"/>
    </source>
</evidence>
<dbReference type="SUPFAM" id="SSF55874">
    <property type="entry name" value="ATPase domain of HSP90 chaperone/DNA topoisomerase II/histidine kinase"/>
    <property type="match status" value="1"/>
</dbReference>
<comment type="catalytic activity">
    <reaction evidence="1">
        <text>ATP + protein L-histidine = ADP + protein N-phospho-L-histidine.</text>
        <dbReference type="EC" id="2.7.13.3"/>
    </reaction>
</comment>
<dbReference type="Pfam" id="PF02518">
    <property type="entry name" value="HATPase_c"/>
    <property type="match status" value="1"/>
</dbReference>
<dbReference type="PANTHER" id="PTHR24421:SF10">
    <property type="entry name" value="NITRATE_NITRITE SENSOR PROTEIN NARQ"/>
    <property type="match status" value="1"/>
</dbReference>
<protein>
    <recommendedName>
        <fullName evidence="2">histidine kinase</fullName>
        <ecNumber evidence="2">2.7.13.3</ecNumber>
    </recommendedName>
</protein>